<dbReference type="AlphaFoldDB" id="A0A937VZ62"/>
<feature type="domain" description="Multidrug resistance protein MdtA-like C-terminal permuted SH3" evidence="7">
    <location>
        <begin position="391"/>
        <end position="445"/>
    </location>
</feature>
<comment type="similarity">
    <text evidence="2">Belongs to the membrane fusion protein (MFP) (TC 8.A.1) family.</text>
</comment>
<gene>
    <name evidence="8" type="ORF">FJZ47_03285</name>
</gene>
<keyword evidence="4" id="KW-1133">Transmembrane helix</keyword>
<evidence type="ECO:0000256" key="1">
    <source>
        <dbReference type="ARBA" id="ARBA00004196"/>
    </source>
</evidence>
<dbReference type="Pfam" id="PF25967">
    <property type="entry name" value="RND-MFP_C"/>
    <property type="match status" value="1"/>
</dbReference>
<dbReference type="Proteomes" id="UP000712673">
    <property type="component" value="Unassembled WGS sequence"/>
</dbReference>
<dbReference type="GO" id="GO:0022857">
    <property type="term" value="F:transmembrane transporter activity"/>
    <property type="evidence" value="ECO:0007669"/>
    <property type="project" value="InterPro"/>
</dbReference>
<dbReference type="Gene3D" id="2.40.50.100">
    <property type="match status" value="1"/>
</dbReference>
<keyword evidence="4" id="KW-0472">Membrane</keyword>
<keyword evidence="4" id="KW-0812">Transmembrane</keyword>
<dbReference type="InterPro" id="IPR059052">
    <property type="entry name" value="HH_YbhG-like"/>
</dbReference>
<feature type="domain" description="YbhG-like alpha-helical hairpin" evidence="5">
    <location>
        <begin position="124"/>
        <end position="250"/>
    </location>
</feature>
<proteinExistence type="inferred from homology"/>
<comment type="subcellular location">
    <subcellularLocation>
        <location evidence="1">Cell envelope</location>
    </subcellularLocation>
</comment>
<dbReference type="GO" id="GO:0030313">
    <property type="term" value="C:cell envelope"/>
    <property type="evidence" value="ECO:0007669"/>
    <property type="project" value="UniProtKB-SubCell"/>
</dbReference>
<feature type="transmembrane region" description="Helical" evidence="4">
    <location>
        <begin position="30"/>
        <end position="52"/>
    </location>
</feature>
<organism evidence="8 9">
    <name type="scientific">Tectimicrobiota bacterium</name>
    <dbReference type="NCBI Taxonomy" id="2528274"/>
    <lineage>
        <taxon>Bacteria</taxon>
        <taxon>Pseudomonadati</taxon>
        <taxon>Nitrospinota/Tectimicrobiota group</taxon>
        <taxon>Candidatus Tectimicrobiota</taxon>
    </lineage>
</organism>
<dbReference type="SUPFAM" id="SSF111369">
    <property type="entry name" value="HlyD-like secretion proteins"/>
    <property type="match status" value="3"/>
</dbReference>
<evidence type="ECO:0000259" key="7">
    <source>
        <dbReference type="Pfam" id="PF25967"/>
    </source>
</evidence>
<evidence type="ECO:0000256" key="4">
    <source>
        <dbReference type="SAM" id="Phobius"/>
    </source>
</evidence>
<dbReference type="Pfam" id="PF25881">
    <property type="entry name" value="HH_YBHG"/>
    <property type="match status" value="1"/>
</dbReference>
<evidence type="ECO:0000313" key="9">
    <source>
        <dbReference type="Proteomes" id="UP000712673"/>
    </source>
</evidence>
<dbReference type="Pfam" id="PF25954">
    <property type="entry name" value="Beta-barrel_RND_2"/>
    <property type="match status" value="1"/>
</dbReference>
<dbReference type="InterPro" id="IPR050465">
    <property type="entry name" value="UPF0194_transport"/>
</dbReference>
<comment type="caution">
    <text evidence="8">The sequence shown here is derived from an EMBL/GenBank/DDBJ whole genome shotgun (WGS) entry which is preliminary data.</text>
</comment>
<evidence type="ECO:0000259" key="6">
    <source>
        <dbReference type="Pfam" id="PF25954"/>
    </source>
</evidence>
<sequence length="459" mass="50070">MAQPDSLHEDIRSLRIAQDRKMPLPNRVRSPWRAGLLVLLLALLAVGAWFGWETVVAWRPLAVEVWQIPHMTSRTAEPTALTAGGYIIPRRKIQLSSKVTGRVAAVTVEKGDPVRQGQVLVQLEEAEFRAQVEEARGNVRMAQARLAELEAGSRPQEVEQAQATVALAEANWRNAQLNHDRAQQLLARGLLAQGEYDKARMTYEVTQAQVTEAKKRAELVAIGPRREQIALARAQVAAARAALARAETWLAATAITAPTEGTVLERLVEVGEMVTTSFVGERGAKSSVVSLANLRDLQVELDISQADFNKLTMGQKVLVVPEAYTERTYDGRLVEMAPEANRQKATVQVKVHILNPDAFLRPEMNAKVTFLQAGSAALDDATRAPAAPPRLVIPRTAVRHHDGTTTVLLVQEGKAVLRPVTLGRDTPQGVEVLAGLTGGDVLIVTAVHTMQPGRLVTRK</sequence>
<evidence type="ECO:0000256" key="3">
    <source>
        <dbReference type="ARBA" id="ARBA00023054"/>
    </source>
</evidence>
<dbReference type="GO" id="GO:0016020">
    <property type="term" value="C:membrane"/>
    <property type="evidence" value="ECO:0007669"/>
    <property type="project" value="InterPro"/>
</dbReference>
<dbReference type="InterPro" id="IPR006143">
    <property type="entry name" value="RND_pump_MFP"/>
</dbReference>
<accession>A0A937VZ62</accession>
<evidence type="ECO:0000313" key="8">
    <source>
        <dbReference type="EMBL" id="MBM3222815.1"/>
    </source>
</evidence>
<dbReference type="InterPro" id="IPR058627">
    <property type="entry name" value="MdtA-like_C"/>
</dbReference>
<dbReference type="Gene3D" id="1.10.287.470">
    <property type="entry name" value="Helix hairpin bin"/>
    <property type="match status" value="2"/>
</dbReference>
<dbReference type="PANTHER" id="PTHR32347:SF23">
    <property type="entry name" value="BLL5650 PROTEIN"/>
    <property type="match status" value="1"/>
</dbReference>
<dbReference type="EMBL" id="VGLS01000058">
    <property type="protein sequence ID" value="MBM3222815.1"/>
    <property type="molecule type" value="Genomic_DNA"/>
</dbReference>
<name>A0A937VZ62_UNCTE</name>
<protein>
    <submittedName>
        <fullName evidence="8">Efflux RND transporter periplasmic adaptor subunit</fullName>
    </submittedName>
</protein>
<evidence type="ECO:0000256" key="2">
    <source>
        <dbReference type="ARBA" id="ARBA00009477"/>
    </source>
</evidence>
<dbReference type="InterPro" id="IPR058792">
    <property type="entry name" value="Beta-barrel_RND_2"/>
</dbReference>
<dbReference type="PANTHER" id="PTHR32347">
    <property type="entry name" value="EFFLUX SYSTEM COMPONENT YKNX-RELATED"/>
    <property type="match status" value="1"/>
</dbReference>
<dbReference type="NCBIfam" id="TIGR01730">
    <property type="entry name" value="RND_mfp"/>
    <property type="match status" value="1"/>
</dbReference>
<feature type="domain" description="CusB-like beta-barrel" evidence="6">
    <location>
        <begin position="299"/>
        <end position="372"/>
    </location>
</feature>
<reference evidence="8" key="1">
    <citation type="submission" date="2019-03" db="EMBL/GenBank/DDBJ databases">
        <title>Lake Tanganyika Metagenome-Assembled Genomes (MAGs).</title>
        <authorList>
            <person name="Tran P."/>
        </authorList>
    </citation>
    <scope>NUCLEOTIDE SEQUENCE</scope>
    <source>
        <strain evidence="8">K_DeepCast_65m_m2_066</strain>
    </source>
</reference>
<evidence type="ECO:0000259" key="5">
    <source>
        <dbReference type="Pfam" id="PF25881"/>
    </source>
</evidence>
<dbReference type="Gene3D" id="2.40.420.20">
    <property type="match status" value="1"/>
</dbReference>
<dbReference type="Gene3D" id="2.40.30.170">
    <property type="match status" value="1"/>
</dbReference>
<keyword evidence="3" id="KW-0175">Coiled coil</keyword>